<comment type="similarity">
    <text evidence="9">Belongs to the ABC transporter superfamily. Lipid exporter (TC 3.A.1.106) family.</text>
</comment>
<dbReference type="InterPro" id="IPR027417">
    <property type="entry name" value="P-loop_NTPase"/>
</dbReference>
<dbReference type="GO" id="GO:0005524">
    <property type="term" value="F:ATP binding"/>
    <property type="evidence" value="ECO:0007669"/>
    <property type="project" value="UniProtKB-KW"/>
</dbReference>
<dbReference type="Proteomes" id="UP000222106">
    <property type="component" value="Unassembled WGS sequence"/>
</dbReference>
<accession>A0A2A9EKB6</accession>
<dbReference type="GO" id="GO:0005886">
    <property type="term" value="C:plasma membrane"/>
    <property type="evidence" value="ECO:0007669"/>
    <property type="project" value="UniProtKB-SubCell"/>
</dbReference>
<feature type="domain" description="ABC transmembrane type-1" evidence="12">
    <location>
        <begin position="38"/>
        <end position="316"/>
    </location>
</feature>
<dbReference type="Gene3D" id="3.40.50.300">
    <property type="entry name" value="P-loop containing nucleotide triphosphate hydrolases"/>
    <property type="match status" value="1"/>
</dbReference>
<evidence type="ECO:0000256" key="10">
    <source>
        <dbReference type="SAM" id="Phobius"/>
    </source>
</evidence>
<feature type="transmembrane region" description="Helical" evidence="10">
    <location>
        <begin position="156"/>
        <end position="189"/>
    </location>
</feature>
<keyword evidence="5" id="KW-0547">Nucleotide-binding</keyword>
<dbReference type="Gene3D" id="1.20.1560.10">
    <property type="entry name" value="ABC transporter type 1, transmembrane domain"/>
    <property type="match status" value="1"/>
</dbReference>
<dbReference type="SUPFAM" id="SSF52540">
    <property type="entry name" value="P-loop containing nucleoside triphosphate hydrolases"/>
    <property type="match status" value="1"/>
</dbReference>
<evidence type="ECO:0000256" key="2">
    <source>
        <dbReference type="ARBA" id="ARBA00022448"/>
    </source>
</evidence>
<dbReference type="InterPro" id="IPR039421">
    <property type="entry name" value="Type_1_exporter"/>
</dbReference>
<evidence type="ECO:0000259" key="12">
    <source>
        <dbReference type="PROSITE" id="PS50929"/>
    </source>
</evidence>
<keyword evidence="8 10" id="KW-0472">Membrane</keyword>
<evidence type="ECO:0000256" key="5">
    <source>
        <dbReference type="ARBA" id="ARBA00022741"/>
    </source>
</evidence>
<feature type="transmembrane region" description="Helical" evidence="10">
    <location>
        <begin position="21"/>
        <end position="49"/>
    </location>
</feature>
<reference evidence="13 14" key="1">
    <citation type="submission" date="2017-10" db="EMBL/GenBank/DDBJ databases">
        <title>Sequencing the genomes of 1000 actinobacteria strains.</title>
        <authorList>
            <person name="Klenk H.-P."/>
        </authorList>
    </citation>
    <scope>NUCLEOTIDE SEQUENCE [LARGE SCALE GENOMIC DNA]</scope>
    <source>
        <strain evidence="13 14">DSM 21838</strain>
    </source>
</reference>
<gene>
    <name evidence="13" type="ORF">ATJ97_1188</name>
</gene>
<dbReference type="InterPro" id="IPR011527">
    <property type="entry name" value="ABC1_TM_dom"/>
</dbReference>
<dbReference type="PROSITE" id="PS50893">
    <property type="entry name" value="ABC_TRANSPORTER_2"/>
    <property type="match status" value="1"/>
</dbReference>
<dbReference type="SUPFAM" id="SSF90123">
    <property type="entry name" value="ABC transporter transmembrane region"/>
    <property type="match status" value="1"/>
</dbReference>
<sequence>MKQLWATLRQLMPLLPPGAQRFLTVYTVASSALALLDIAALGLIALTLAPMIQQRPLTLPLVGTVADDAYVAVLLLVCGLIVLKGVFALALQWAATRRFAAYELVIGDRLFEAYIGAPWTERLRRNSAELVRLADVGIANTISGVLLPAAQLPAQAATFVAVLVVLVVAQPVTAGVTLAYLGLVAAVLYFGISRQAVTAGKVNLRYSFRVATLMTEMVSALKEITLRNKLGEVAGVVHDARERSTRARSNIRFLNAVPKYVVEAALIGGFVLVGGVAYVGGGMEEALGAVALFGIAGFRMIPSVTTFQNIMTQTSSNIPHVEAVIRDIAAAERYTASAEHVGKDPIVGHPRMLTLRDVSFTYPSSAEPALRGIDLDVPLGSSLAFVGSSGAGKSTLVDILLGLLVPSGGSIELDGVPLESVLGAWRSRVGYVPQDVSLFDASIAQNVALTWGEEIDEERVRTALERAQLLDVVAGRAGGIHARIGERGIALSGGQRQRLGIARALYVDPLVLVMDEATSALDTATEEAVTTAIRGLHGDVTVISVAHRLSTIRHSDQVCFMRDATIVNRGTFDELVAAEPEFALQARLAGLS</sequence>
<dbReference type="RefSeq" id="WP_098482924.1">
    <property type="nucleotide sequence ID" value="NZ_PDJI01000004.1"/>
</dbReference>
<dbReference type="AlphaFoldDB" id="A0A2A9EKB6"/>
<keyword evidence="14" id="KW-1185">Reference proteome</keyword>
<dbReference type="OrthoDB" id="9806127at2"/>
<keyword evidence="3" id="KW-1003">Cell membrane</keyword>
<name>A0A2A9EKB6_9MICO</name>
<comment type="subcellular location">
    <subcellularLocation>
        <location evidence="1">Cell membrane</location>
        <topology evidence="1">Multi-pass membrane protein</topology>
    </subcellularLocation>
</comment>
<dbReference type="GO" id="GO:0016887">
    <property type="term" value="F:ATP hydrolysis activity"/>
    <property type="evidence" value="ECO:0007669"/>
    <property type="project" value="InterPro"/>
</dbReference>
<evidence type="ECO:0000313" key="14">
    <source>
        <dbReference type="Proteomes" id="UP000222106"/>
    </source>
</evidence>
<organism evidence="13 14">
    <name type="scientific">Georgenia soli</name>
    <dbReference type="NCBI Taxonomy" id="638953"/>
    <lineage>
        <taxon>Bacteria</taxon>
        <taxon>Bacillati</taxon>
        <taxon>Actinomycetota</taxon>
        <taxon>Actinomycetes</taxon>
        <taxon>Micrococcales</taxon>
        <taxon>Bogoriellaceae</taxon>
        <taxon>Georgenia</taxon>
    </lineage>
</organism>
<feature type="domain" description="ABC transporter" evidence="11">
    <location>
        <begin position="353"/>
        <end position="588"/>
    </location>
</feature>
<feature type="transmembrane region" description="Helical" evidence="10">
    <location>
        <begin position="69"/>
        <end position="91"/>
    </location>
</feature>
<evidence type="ECO:0000256" key="4">
    <source>
        <dbReference type="ARBA" id="ARBA00022692"/>
    </source>
</evidence>
<evidence type="ECO:0000256" key="7">
    <source>
        <dbReference type="ARBA" id="ARBA00022989"/>
    </source>
</evidence>
<dbReference type="PANTHER" id="PTHR24221">
    <property type="entry name" value="ATP-BINDING CASSETTE SUB-FAMILY B"/>
    <property type="match status" value="1"/>
</dbReference>
<keyword evidence="6" id="KW-0067">ATP-binding</keyword>
<evidence type="ECO:0000256" key="9">
    <source>
        <dbReference type="ARBA" id="ARBA00061644"/>
    </source>
</evidence>
<evidence type="ECO:0000313" key="13">
    <source>
        <dbReference type="EMBL" id="PFG38702.1"/>
    </source>
</evidence>
<dbReference type="InterPro" id="IPR003439">
    <property type="entry name" value="ABC_transporter-like_ATP-bd"/>
</dbReference>
<protein>
    <submittedName>
        <fullName evidence="13">ABC-type bacteriocin/lantibiotic exporter with double-glycine peptidase domain</fullName>
    </submittedName>
</protein>
<dbReference type="PANTHER" id="PTHR24221:SF590">
    <property type="entry name" value="COMPONENT LINKED WITH THE ASSEMBLY OF CYTOCHROME' TRANSPORT TRANSMEMBRANE ATP-BINDING PROTEIN ABC TRANSPORTER CYDD-RELATED"/>
    <property type="match status" value="1"/>
</dbReference>
<dbReference type="InterPro" id="IPR017871">
    <property type="entry name" value="ABC_transporter-like_CS"/>
</dbReference>
<evidence type="ECO:0000256" key="8">
    <source>
        <dbReference type="ARBA" id="ARBA00023136"/>
    </source>
</evidence>
<evidence type="ECO:0000259" key="11">
    <source>
        <dbReference type="PROSITE" id="PS50893"/>
    </source>
</evidence>
<dbReference type="FunFam" id="3.40.50.300:FF:000299">
    <property type="entry name" value="ABC transporter ATP-binding protein/permease"/>
    <property type="match status" value="1"/>
</dbReference>
<evidence type="ECO:0000256" key="3">
    <source>
        <dbReference type="ARBA" id="ARBA00022475"/>
    </source>
</evidence>
<dbReference type="PROSITE" id="PS50929">
    <property type="entry name" value="ABC_TM1F"/>
    <property type="match status" value="1"/>
</dbReference>
<feature type="transmembrane region" description="Helical" evidence="10">
    <location>
        <begin position="260"/>
        <end position="280"/>
    </location>
</feature>
<dbReference type="GO" id="GO:0140359">
    <property type="term" value="F:ABC-type transporter activity"/>
    <property type="evidence" value="ECO:0007669"/>
    <property type="project" value="InterPro"/>
</dbReference>
<keyword evidence="2" id="KW-0813">Transport</keyword>
<keyword evidence="4 10" id="KW-0812">Transmembrane</keyword>
<keyword evidence="7 10" id="KW-1133">Transmembrane helix</keyword>
<evidence type="ECO:0000256" key="6">
    <source>
        <dbReference type="ARBA" id="ARBA00022840"/>
    </source>
</evidence>
<proteinExistence type="inferred from homology"/>
<evidence type="ECO:0000256" key="1">
    <source>
        <dbReference type="ARBA" id="ARBA00004651"/>
    </source>
</evidence>
<dbReference type="SMART" id="SM00382">
    <property type="entry name" value="AAA"/>
    <property type="match status" value="1"/>
</dbReference>
<dbReference type="EMBL" id="PDJI01000004">
    <property type="protein sequence ID" value="PFG38702.1"/>
    <property type="molecule type" value="Genomic_DNA"/>
</dbReference>
<comment type="caution">
    <text evidence="13">The sequence shown here is derived from an EMBL/GenBank/DDBJ whole genome shotgun (WGS) entry which is preliminary data.</text>
</comment>
<dbReference type="InterPro" id="IPR003593">
    <property type="entry name" value="AAA+_ATPase"/>
</dbReference>
<dbReference type="PROSITE" id="PS00211">
    <property type="entry name" value="ABC_TRANSPORTER_1"/>
    <property type="match status" value="1"/>
</dbReference>
<dbReference type="InterPro" id="IPR036640">
    <property type="entry name" value="ABC1_TM_sf"/>
</dbReference>
<dbReference type="Pfam" id="PF00005">
    <property type="entry name" value="ABC_tran"/>
    <property type="match status" value="1"/>
</dbReference>